<dbReference type="GO" id="GO:0016491">
    <property type="term" value="F:oxidoreductase activity"/>
    <property type="evidence" value="ECO:0007669"/>
    <property type="project" value="UniProtKB-KW"/>
</dbReference>
<feature type="non-terminal residue" evidence="8">
    <location>
        <position position="1"/>
    </location>
</feature>
<gene>
    <name evidence="8" type="ORF">UU41_C0054G0010</name>
</gene>
<dbReference type="InterPro" id="IPR012336">
    <property type="entry name" value="Thioredoxin-like_fold"/>
</dbReference>
<evidence type="ECO:0000256" key="4">
    <source>
        <dbReference type="ARBA" id="ARBA00023157"/>
    </source>
</evidence>
<reference evidence="8 9" key="1">
    <citation type="journal article" date="2015" name="Nature">
        <title>rRNA introns, odd ribosomes, and small enigmatic genomes across a large radiation of phyla.</title>
        <authorList>
            <person name="Brown C.T."/>
            <person name="Hug L.A."/>
            <person name="Thomas B.C."/>
            <person name="Sharon I."/>
            <person name="Castelle C.J."/>
            <person name="Singh A."/>
            <person name="Wilkins M.J."/>
            <person name="Williams K.H."/>
            <person name="Banfield J.F."/>
        </authorList>
    </citation>
    <scope>NUCLEOTIDE SEQUENCE [LARGE SCALE GENOMIC DNA]</scope>
</reference>
<evidence type="ECO:0000313" key="8">
    <source>
        <dbReference type="EMBL" id="KKR90874.1"/>
    </source>
</evidence>
<evidence type="ECO:0000313" key="9">
    <source>
        <dbReference type="Proteomes" id="UP000034961"/>
    </source>
</evidence>
<name>A0A0G0UQ23_9BACT</name>
<feature type="transmembrane region" description="Helical" evidence="6">
    <location>
        <begin position="86"/>
        <end position="106"/>
    </location>
</feature>
<protein>
    <submittedName>
        <fullName evidence="8">Sodium/proton antiporter</fullName>
    </submittedName>
</protein>
<accession>A0A0G0UQ23</accession>
<evidence type="ECO:0000259" key="7">
    <source>
        <dbReference type="PROSITE" id="PS51352"/>
    </source>
</evidence>
<keyword evidence="3" id="KW-0560">Oxidoreductase</keyword>
<dbReference type="InterPro" id="IPR036249">
    <property type="entry name" value="Thioredoxin-like_sf"/>
</dbReference>
<dbReference type="SUPFAM" id="SSF52833">
    <property type="entry name" value="Thioredoxin-like"/>
    <property type="match status" value="1"/>
</dbReference>
<dbReference type="EMBL" id="LCAN01000054">
    <property type="protein sequence ID" value="KKR90874.1"/>
    <property type="molecule type" value="Genomic_DNA"/>
</dbReference>
<keyword evidence="6" id="KW-0472">Membrane</keyword>
<dbReference type="Proteomes" id="UP000034961">
    <property type="component" value="Unassembled WGS sequence"/>
</dbReference>
<dbReference type="PANTHER" id="PTHR13887:SF14">
    <property type="entry name" value="DISULFIDE BOND FORMATION PROTEIN D"/>
    <property type="match status" value="1"/>
</dbReference>
<sequence length="310" mass="34561">DVFNKLINRFIVLRFNFTPWDRYGQFNRPVGMFRNLCIHLYSISDTAKLRIYRLNYGIDMILYLCYSSITSVNTMATETTSQNKNFVTPLLVLLLIGAAFGIGYMWQRIQMLESGSKTKEVAGVAQPDAGVEQPTGEVAPVTDADHVRGDSNAQITWIEYSDLQCPYCAQIHPDLVKLLDEYDGKVRWVYRHFPLDQIHPYARPLAQGSECAATLGGDDKFWEFVDYTFENESTDPKAVATAIGLNAAQFDTCLNSEEVKTRVENDYNTGITAGVRGTPGNFVIGPDGETKTIPGALPYAQLKATVDGIL</sequence>
<evidence type="ECO:0000256" key="3">
    <source>
        <dbReference type="ARBA" id="ARBA00023002"/>
    </source>
</evidence>
<proteinExistence type="inferred from homology"/>
<comment type="caution">
    <text evidence="8">The sequence shown here is derived from an EMBL/GenBank/DDBJ whole genome shotgun (WGS) entry which is preliminary data.</text>
</comment>
<comment type="similarity">
    <text evidence="1">Belongs to the thioredoxin family. DsbA subfamily.</text>
</comment>
<dbReference type="PROSITE" id="PS51352">
    <property type="entry name" value="THIOREDOXIN_2"/>
    <property type="match status" value="1"/>
</dbReference>
<organism evidence="8 9">
    <name type="scientific">Candidatus Roizmanbacteria bacterium GW2011_GWA1_41_13</name>
    <dbReference type="NCBI Taxonomy" id="1618474"/>
    <lineage>
        <taxon>Bacteria</taxon>
        <taxon>Candidatus Roizmaniibacteriota</taxon>
    </lineage>
</organism>
<dbReference type="PANTHER" id="PTHR13887">
    <property type="entry name" value="GLUTATHIONE S-TRANSFERASE KAPPA"/>
    <property type="match status" value="1"/>
</dbReference>
<dbReference type="Pfam" id="PF13462">
    <property type="entry name" value="Thioredoxin_4"/>
    <property type="match status" value="1"/>
</dbReference>
<evidence type="ECO:0000256" key="1">
    <source>
        <dbReference type="ARBA" id="ARBA00005791"/>
    </source>
</evidence>
<evidence type="ECO:0000256" key="5">
    <source>
        <dbReference type="ARBA" id="ARBA00023284"/>
    </source>
</evidence>
<keyword evidence="6" id="KW-0812">Transmembrane</keyword>
<evidence type="ECO:0000256" key="6">
    <source>
        <dbReference type="SAM" id="Phobius"/>
    </source>
</evidence>
<dbReference type="AlphaFoldDB" id="A0A0G0UQ23"/>
<dbReference type="InterPro" id="IPR013766">
    <property type="entry name" value="Thioredoxin_domain"/>
</dbReference>
<keyword evidence="6" id="KW-1133">Transmembrane helix</keyword>
<dbReference type="Gene3D" id="3.40.30.10">
    <property type="entry name" value="Glutaredoxin"/>
    <property type="match status" value="1"/>
</dbReference>
<keyword evidence="4" id="KW-1015">Disulfide bond</keyword>
<evidence type="ECO:0000256" key="2">
    <source>
        <dbReference type="ARBA" id="ARBA00022729"/>
    </source>
</evidence>
<keyword evidence="2" id="KW-0732">Signal</keyword>
<keyword evidence="5" id="KW-0676">Redox-active center</keyword>
<feature type="domain" description="Thioredoxin" evidence="7">
    <location>
        <begin position="120"/>
        <end position="310"/>
    </location>
</feature>